<comment type="caution">
    <text evidence="7">The sequence shown here is derived from an EMBL/GenBank/DDBJ whole genome shotgun (WGS) entry which is preliminary data.</text>
</comment>
<dbReference type="OrthoDB" id="3852315at2"/>
<keyword evidence="4" id="KW-0804">Transcription</keyword>
<dbReference type="InterPro" id="IPR007630">
    <property type="entry name" value="RNA_pol_sigma70_r4"/>
</dbReference>
<evidence type="ECO:0000256" key="1">
    <source>
        <dbReference type="ARBA" id="ARBA00023015"/>
    </source>
</evidence>
<dbReference type="GO" id="GO:0006352">
    <property type="term" value="P:DNA-templated transcription initiation"/>
    <property type="evidence" value="ECO:0007669"/>
    <property type="project" value="InterPro"/>
</dbReference>
<dbReference type="InterPro" id="IPR014322">
    <property type="entry name" value="RNA_pol_sigma-B/F/G"/>
</dbReference>
<dbReference type="PRINTS" id="PR00046">
    <property type="entry name" value="SIGMA70FCT"/>
</dbReference>
<dbReference type="SUPFAM" id="SSF88659">
    <property type="entry name" value="Sigma3 and sigma4 domains of RNA polymerase sigma factors"/>
    <property type="match status" value="2"/>
</dbReference>
<dbReference type="RefSeq" id="WP_111504958.1">
    <property type="nucleotide sequence ID" value="NZ_QKYN01000110.1"/>
</dbReference>
<dbReference type="PANTHER" id="PTHR30385:SF4">
    <property type="entry name" value="RNA POLYMERASE SIGMA-E FACTOR"/>
    <property type="match status" value="1"/>
</dbReference>
<dbReference type="NCBIfam" id="TIGR02980">
    <property type="entry name" value="SigBFG"/>
    <property type="match status" value="1"/>
</dbReference>
<dbReference type="InterPro" id="IPR007624">
    <property type="entry name" value="RNA_pol_sigma70_r3"/>
</dbReference>
<accession>A0A2X0K067</accession>
<feature type="region of interest" description="Disordered" evidence="5">
    <location>
        <begin position="195"/>
        <end position="214"/>
    </location>
</feature>
<dbReference type="InterPro" id="IPR036388">
    <property type="entry name" value="WH-like_DNA-bd_sf"/>
</dbReference>
<keyword evidence="3" id="KW-0238">DNA-binding</keyword>
<proteinExistence type="predicted"/>
<dbReference type="GO" id="GO:0016987">
    <property type="term" value="F:sigma factor activity"/>
    <property type="evidence" value="ECO:0007669"/>
    <property type="project" value="UniProtKB-KW"/>
</dbReference>
<organism evidence="7 8">
    <name type="scientific">Streptacidiphilus pinicola</name>
    <dbReference type="NCBI Taxonomy" id="2219663"/>
    <lineage>
        <taxon>Bacteria</taxon>
        <taxon>Bacillati</taxon>
        <taxon>Actinomycetota</taxon>
        <taxon>Actinomycetes</taxon>
        <taxon>Kitasatosporales</taxon>
        <taxon>Streptomycetaceae</taxon>
        <taxon>Streptacidiphilus</taxon>
    </lineage>
</organism>
<dbReference type="GO" id="GO:0003677">
    <property type="term" value="F:DNA binding"/>
    <property type="evidence" value="ECO:0007669"/>
    <property type="project" value="UniProtKB-KW"/>
</dbReference>
<name>A0A2X0K067_9ACTN</name>
<dbReference type="Pfam" id="PF04539">
    <property type="entry name" value="Sigma70_r3"/>
    <property type="match status" value="1"/>
</dbReference>
<dbReference type="InterPro" id="IPR013325">
    <property type="entry name" value="RNA_pol_sigma_r2"/>
</dbReference>
<evidence type="ECO:0000313" key="7">
    <source>
        <dbReference type="EMBL" id="RAG82635.1"/>
    </source>
</evidence>
<keyword evidence="8" id="KW-1185">Reference proteome</keyword>
<protein>
    <submittedName>
        <fullName evidence="7">B/F/G family RNA polymerase sigma-70 factor</fullName>
    </submittedName>
</protein>
<dbReference type="InterPro" id="IPR014284">
    <property type="entry name" value="RNA_pol_sigma-70_dom"/>
</dbReference>
<evidence type="ECO:0000256" key="5">
    <source>
        <dbReference type="SAM" id="MobiDB-lite"/>
    </source>
</evidence>
<keyword evidence="2" id="KW-0731">Sigma factor</keyword>
<evidence type="ECO:0000256" key="4">
    <source>
        <dbReference type="ARBA" id="ARBA00023163"/>
    </source>
</evidence>
<dbReference type="InterPro" id="IPR007627">
    <property type="entry name" value="RNA_pol_sigma70_r2"/>
</dbReference>
<feature type="domain" description="RNA polymerase sigma-70" evidence="6">
    <location>
        <begin position="94"/>
        <end position="107"/>
    </location>
</feature>
<sequence>MPRSRLPATDRDPTGPTEPSDPPVPTVPARLPSPHAVETEDARALSRALFLRLSELEEGTTEYSYVRNTLVELNLALVRYAAGRFRHRTEPAEDLLQVGIVGLIKAINRFDPAREVEFSTFALPTIAGELKRHFRDTSWSVRVPRRLQELRLRLAKATEELEQELEHEPTDVELAEHLHVSPEEIAEGRVAGNAYTAGTLEPPDETEAEGPQGRRLGYLDPALDEVEDVETLRPLIAALPERERTILALRFTGELTQAEIGARLGISQMHVSRILSRVLADLRAALLADE</sequence>
<dbReference type="NCBIfam" id="TIGR02937">
    <property type="entry name" value="sigma70-ECF"/>
    <property type="match status" value="1"/>
</dbReference>
<feature type="region of interest" description="Disordered" evidence="5">
    <location>
        <begin position="1"/>
        <end position="37"/>
    </location>
</feature>
<dbReference type="Gene3D" id="1.20.120.1810">
    <property type="match status" value="1"/>
</dbReference>
<dbReference type="Proteomes" id="UP000248889">
    <property type="component" value="Unassembled WGS sequence"/>
</dbReference>
<reference evidence="7 8" key="1">
    <citation type="submission" date="2018-06" db="EMBL/GenBank/DDBJ databases">
        <title>Streptacidiphilus pinicola sp. nov., isolated from pine grove soil.</title>
        <authorList>
            <person name="Roh S.G."/>
            <person name="Park S."/>
            <person name="Kim M.-K."/>
            <person name="Yun B.-R."/>
            <person name="Park J."/>
            <person name="Kim M.J."/>
            <person name="Kim Y.S."/>
            <person name="Kim S.B."/>
        </authorList>
    </citation>
    <scope>NUCLEOTIDE SEQUENCE [LARGE SCALE GENOMIC DNA]</scope>
    <source>
        <strain evidence="7 8">MMS16-CNU450</strain>
    </source>
</reference>
<evidence type="ECO:0000256" key="3">
    <source>
        <dbReference type="ARBA" id="ARBA00023125"/>
    </source>
</evidence>
<dbReference type="PANTHER" id="PTHR30385">
    <property type="entry name" value="SIGMA FACTOR F FLAGELLAR"/>
    <property type="match status" value="1"/>
</dbReference>
<evidence type="ECO:0000259" key="6">
    <source>
        <dbReference type="PROSITE" id="PS00715"/>
    </source>
</evidence>
<dbReference type="Pfam" id="PF04542">
    <property type="entry name" value="Sigma70_r2"/>
    <property type="match status" value="1"/>
</dbReference>
<dbReference type="InterPro" id="IPR013324">
    <property type="entry name" value="RNA_pol_sigma_r3/r4-like"/>
</dbReference>
<dbReference type="CDD" id="cd06171">
    <property type="entry name" value="Sigma70_r4"/>
    <property type="match status" value="1"/>
</dbReference>
<dbReference type="EMBL" id="QKYN01000110">
    <property type="protein sequence ID" value="RAG82635.1"/>
    <property type="molecule type" value="Genomic_DNA"/>
</dbReference>
<dbReference type="Gene3D" id="1.10.10.10">
    <property type="entry name" value="Winged helix-like DNA-binding domain superfamily/Winged helix DNA-binding domain"/>
    <property type="match status" value="2"/>
</dbReference>
<evidence type="ECO:0000256" key="2">
    <source>
        <dbReference type="ARBA" id="ARBA00023082"/>
    </source>
</evidence>
<dbReference type="SUPFAM" id="SSF88946">
    <property type="entry name" value="Sigma2 domain of RNA polymerase sigma factors"/>
    <property type="match status" value="1"/>
</dbReference>
<gene>
    <name evidence="7" type="ORF">DN069_26295</name>
</gene>
<dbReference type="PROSITE" id="PS00715">
    <property type="entry name" value="SIGMA70_1"/>
    <property type="match status" value="1"/>
</dbReference>
<evidence type="ECO:0000313" key="8">
    <source>
        <dbReference type="Proteomes" id="UP000248889"/>
    </source>
</evidence>
<dbReference type="InterPro" id="IPR000943">
    <property type="entry name" value="RNA_pol_sigma70"/>
</dbReference>
<keyword evidence="1" id="KW-0805">Transcription regulation</keyword>
<dbReference type="AlphaFoldDB" id="A0A2X0K067"/>
<dbReference type="Pfam" id="PF04545">
    <property type="entry name" value="Sigma70_r4"/>
    <property type="match status" value="1"/>
</dbReference>